<protein>
    <submittedName>
        <fullName evidence="3">Uncharacterized protein</fullName>
    </submittedName>
</protein>
<evidence type="ECO:0000313" key="3">
    <source>
        <dbReference type="EMBL" id="KAF2115375.1"/>
    </source>
</evidence>
<feature type="region of interest" description="Disordered" evidence="1">
    <location>
        <begin position="122"/>
        <end position="143"/>
    </location>
</feature>
<dbReference type="OrthoDB" id="5423884at2759"/>
<feature type="compositionally biased region" description="Basic and acidic residues" evidence="1">
    <location>
        <begin position="125"/>
        <end position="143"/>
    </location>
</feature>
<keyword evidence="2" id="KW-0472">Membrane</keyword>
<proteinExistence type="predicted"/>
<dbReference type="EMBL" id="ML977323">
    <property type="protein sequence ID" value="KAF2115375.1"/>
    <property type="molecule type" value="Genomic_DNA"/>
</dbReference>
<keyword evidence="2" id="KW-1133">Transmembrane helix</keyword>
<gene>
    <name evidence="3" type="ORF">BDV96DRAFT_77160</name>
</gene>
<feature type="region of interest" description="Disordered" evidence="1">
    <location>
        <begin position="1"/>
        <end position="20"/>
    </location>
</feature>
<dbReference type="AlphaFoldDB" id="A0A6A5Z7V5"/>
<evidence type="ECO:0000256" key="2">
    <source>
        <dbReference type="SAM" id="Phobius"/>
    </source>
</evidence>
<name>A0A6A5Z7V5_9PLEO</name>
<keyword evidence="2" id="KW-0812">Transmembrane</keyword>
<evidence type="ECO:0000256" key="1">
    <source>
        <dbReference type="SAM" id="MobiDB-lite"/>
    </source>
</evidence>
<accession>A0A6A5Z7V5</accession>
<dbReference type="Proteomes" id="UP000799770">
    <property type="component" value="Unassembled WGS sequence"/>
</dbReference>
<reference evidence="3" key="1">
    <citation type="journal article" date="2020" name="Stud. Mycol.">
        <title>101 Dothideomycetes genomes: a test case for predicting lifestyles and emergence of pathogens.</title>
        <authorList>
            <person name="Haridas S."/>
            <person name="Albert R."/>
            <person name="Binder M."/>
            <person name="Bloem J."/>
            <person name="Labutti K."/>
            <person name="Salamov A."/>
            <person name="Andreopoulos B."/>
            <person name="Baker S."/>
            <person name="Barry K."/>
            <person name="Bills G."/>
            <person name="Bluhm B."/>
            <person name="Cannon C."/>
            <person name="Castanera R."/>
            <person name="Culley D."/>
            <person name="Daum C."/>
            <person name="Ezra D."/>
            <person name="Gonzalez J."/>
            <person name="Henrissat B."/>
            <person name="Kuo A."/>
            <person name="Liang C."/>
            <person name="Lipzen A."/>
            <person name="Lutzoni F."/>
            <person name="Magnuson J."/>
            <person name="Mondo S."/>
            <person name="Nolan M."/>
            <person name="Ohm R."/>
            <person name="Pangilinan J."/>
            <person name="Park H.-J."/>
            <person name="Ramirez L."/>
            <person name="Alfaro M."/>
            <person name="Sun H."/>
            <person name="Tritt A."/>
            <person name="Yoshinaga Y."/>
            <person name="Zwiers L.-H."/>
            <person name="Turgeon B."/>
            <person name="Goodwin S."/>
            <person name="Spatafora J."/>
            <person name="Crous P."/>
            <person name="Grigoriev I."/>
        </authorList>
    </citation>
    <scope>NUCLEOTIDE SEQUENCE</scope>
    <source>
        <strain evidence="3">CBS 627.86</strain>
    </source>
</reference>
<evidence type="ECO:0000313" key="4">
    <source>
        <dbReference type="Proteomes" id="UP000799770"/>
    </source>
</evidence>
<keyword evidence="4" id="KW-1185">Reference proteome</keyword>
<organism evidence="3 4">
    <name type="scientific">Lophiotrema nucula</name>
    <dbReference type="NCBI Taxonomy" id="690887"/>
    <lineage>
        <taxon>Eukaryota</taxon>
        <taxon>Fungi</taxon>
        <taxon>Dikarya</taxon>
        <taxon>Ascomycota</taxon>
        <taxon>Pezizomycotina</taxon>
        <taxon>Dothideomycetes</taxon>
        <taxon>Pleosporomycetidae</taxon>
        <taxon>Pleosporales</taxon>
        <taxon>Lophiotremataceae</taxon>
        <taxon>Lophiotrema</taxon>
    </lineage>
</organism>
<sequence>MPAIPVARDSNAPQFDSLAPRDAAPESADLNARQPAAQAAPAVAVTLNAFGERSAIGRREIFDGIIPSYYNFDGPSPGTVVGIVLGSVAGFLLLCWLLYSLTMLSGSGGRAIAGEEEIVVRRRRGSDSRRSRRSTRTEVREFSRSPRRREQIIVEERRAPPRTRSVVVEERVRVPGDDVVEVIEEHDEYRTRRGGGRRSGGYSRY</sequence>
<feature type="transmembrane region" description="Helical" evidence="2">
    <location>
        <begin position="80"/>
        <end position="101"/>
    </location>
</feature>